<protein>
    <submittedName>
        <fullName evidence="3">Uncharacterized protein</fullName>
    </submittedName>
</protein>
<evidence type="ECO:0000313" key="3">
    <source>
        <dbReference type="WBParaSite" id="HCON_00095010-00001"/>
    </source>
</evidence>
<sequence length="96" mass="10969">MAIRQTDRTDWTTDTQTDRKKDATVKHPGTDIHRTPTDSKTGKHRHMQTRKTEGRTETTGRPGTNGTQGGTHRQIRRDRDKDGQTHKDGDRHGQRA</sequence>
<dbReference type="AlphaFoldDB" id="A0A7I4YGR0"/>
<feature type="region of interest" description="Disordered" evidence="1">
    <location>
        <begin position="1"/>
        <end position="96"/>
    </location>
</feature>
<reference evidence="3" key="1">
    <citation type="submission" date="2020-12" db="UniProtKB">
        <authorList>
            <consortium name="WormBaseParasite"/>
        </authorList>
    </citation>
    <scope>IDENTIFICATION</scope>
    <source>
        <strain evidence="3">MHco3</strain>
    </source>
</reference>
<evidence type="ECO:0000313" key="2">
    <source>
        <dbReference type="Proteomes" id="UP000025227"/>
    </source>
</evidence>
<dbReference type="WBParaSite" id="HCON_00095010-00001">
    <property type="protein sequence ID" value="HCON_00095010-00001"/>
    <property type="gene ID" value="HCON_00095010"/>
</dbReference>
<accession>A0A7I4YGR0</accession>
<evidence type="ECO:0000256" key="1">
    <source>
        <dbReference type="SAM" id="MobiDB-lite"/>
    </source>
</evidence>
<organism evidence="2 3">
    <name type="scientific">Haemonchus contortus</name>
    <name type="common">Barber pole worm</name>
    <dbReference type="NCBI Taxonomy" id="6289"/>
    <lineage>
        <taxon>Eukaryota</taxon>
        <taxon>Metazoa</taxon>
        <taxon>Ecdysozoa</taxon>
        <taxon>Nematoda</taxon>
        <taxon>Chromadorea</taxon>
        <taxon>Rhabditida</taxon>
        <taxon>Rhabditina</taxon>
        <taxon>Rhabditomorpha</taxon>
        <taxon>Strongyloidea</taxon>
        <taxon>Trichostrongylidae</taxon>
        <taxon>Haemonchus</taxon>
    </lineage>
</organism>
<dbReference type="Proteomes" id="UP000025227">
    <property type="component" value="Unplaced"/>
</dbReference>
<keyword evidence="2" id="KW-1185">Reference proteome</keyword>
<feature type="compositionally biased region" description="Basic and acidic residues" evidence="1">
    <location>
        <begin position="77"/>
        <end position="96"/>
    </location>
</feature>
<proteinExistence type="predicted"/>
<feature type="compositionally biased region" description="Basic and acidic residues" evidence="1">
    <location>
        <begin position="1"/>
        <end position="41"/>
    </location>
</feature>
<name>A0A7I4YGR0_HAECO</name>